<organism evidence="9 10">
    <name type="scientific">Anoxybacillus flavithermus</name>
    <dbReference type="NCBI Taxonomy" id="33934"/>
    <lineage>
        <taxon>Bacteria</taxon>
        <taxon>Bacillati</taxon>
        <taxon>Bacillota</taxon>
        <taxon>Bacilli</taxon>
        <taxon>Bacillales</taxon>
        <taxon>Anoxybacillaceae</taxon>
        <taxon>Anoxybacillus</taxon>
    </lineage>
</organism>
<reference evidence="9 10" key="1">
    <citation type="submission" date="2016-03" db="EMBL/GenBank/DDBJ databases">
        <title>Spore heat resistance.</title>
        <authorList>
            <person name="Boekhorst J."/>
            <person name="Berendsen E.M."/>
            <person name="Wells-Bennik M.H."/>
            <person name="Kuipers O.P."/>
        </authorList>
    </citation>
    <scope>NUCLEOTIDE SEQUENCE [LARGE SCALE GENOMIC DNA]</scope>
    <source>
        <strain evidence="9 10">AF16</strain>
    </source>
</reference>
<dbReference type="InterPro" id="IPR004161">
    <property type="entry name" value="EFTu-like_2"/>
</dbReference>
<dbReference type="PRINTS" id="PR00315">
    <property type="entry name" value="ELONGATNFCT"/>
</dbReference>
<dbReference type="PATRIC" id="fig|33934.6.peg.2650"/>
<dbReference type="InterPro" id="IPR005517">
    <property type="entry name" value="Transl_elong_EFG/EF2_IV"/>
</dbReference>
<evidence type="ECO:0000313" key="10">
    <source>
        <dbReference type="Proteomes" id="UP000078336"/>
    </source>
</evidence>
<keyword evidence="3 7" id="KW-0547">Nucleotide-binding</keyword>
<proteinExistence type="inferred from homology"/>
<dbReference type="InterPro" id="IPR005225">
    <property type="entry name" value="Small_GTP-bd"/>
</dbReference>
<dbReference type="NCBIfam" id="TIGR00231">
    <property type="entry name" value="small_GTP"/>
    <property type="match status" value="1"/>
</dbReference>
<dbReference type="NCBIfam" id="NF009891">
    <property type="entry name" value="PRK13351.1-1"/>
    <property type="match status" value="1"/>
</dbReference>
<dbReference type="Pfam" id="PF00679">
    <property type="entry name" value="EFG_C"/>
    <property type="match status" value="1"/>
</dbReference>
<dbReference type="FunFam" id="3.40.50.300:FF:000029">
    <property type="entry name" value="Elongation factor G"/>
    <property type="match status" value="1"/>
</dbReference>
<dbReference type="SUPFAM" id="SSF50447">
    <property type="entry name" value="Translation proteins"/>
    <property type="match status" value="1"/>
</dbReference>
<dbReference type="CDD" id="cd01434">
    <property type="entry name" value="EFG_mtEFG1_IV"/>
    <property type="match status" value="1"/>
</dbReference>
<dbReference type="HAMAP" id="MF_00054_B">
    <property type="entry name" value="EF_G_EF_2_B"/>
    <property type="match status" value="1"/>
</dbReference>
<dbReference type="SMART" id="SM00838">
    <property type="entry name" value="EFG_C"/>
    <property type="match status" value="1"/>
</dbReference>
<dbReference type="GO" id="GO:0005525">
    <property type="term" value="F:GTP binding"/>
    <property type="evidence" value="ECO:0007669"/>
    <property type="project" value="UniProtKB-UniRule"/>
</dbReference>
<dbReference type="InterPro" id="IPR004540">
    <property type="entry name" value="Transl_elong_EFG/EF2"/>
</dbReference>
<feature type="binding site" evidence="7">
    <location>
        <begin position="115"/>
        <end position="119"/>
    </location>
    <ligand>
        <name>GTP</name>
        <dbReference type="ChEBI" id="CHEBI:37565"/>
    </ligand>
</feature>
<dbReference type="InterPro" id="IPR009022">
    <property type="entry name" value="EFG_III"/>
</dbReference>
<dbReference type="FunFam" id="3.30.70.240:FF:000001">
    <property type="entry name" value="Elongation factor G"/>
    <property type="match status" value="1"/>
</dbReference>
<dbReference type="Pfam" id="PF03144">
    <property type="entry name" value="GTP_EFTU_D2"/>
    <property type="match status" value="1"/>
</dbReference>
<dbReference type="Pfam" id="PF00009">
    <property type="entry name" value="GTP_EFTU"/>
    <property type="match status" value="1"/>
</dbReference>
<dbReference type="InterPro" id="IPR020568">
    <property type="entry name" value="Ribosomal_Su5_D2-typ_SF"/>
</dbReference>
<dbReference type="PANTHER" id="PTHR43261:SF1">
    <property type="entry name" value="RIBOSOME-RELEASING FACTOR 2, MITOCHONDRIAL"/>
    <property type="match status" value="1"/>
</dbReference>
<dbReference type="InterPro" id="IPR041095">
    <property type="entry name" value="EFG_II"/>
</dbReference>
<evidence type="ECO:0000256" key="1">
    <source>
        <dbReference type="ARBA" id="ARBA00005870"/>
    </source>
</evidence>
<evidence type="ECO:0000313" key="9">
    <source>
        <dbReference type="EMBL" id="OAO81725.1"/>
    </source>
</evidence>
<name>A0A178TJY7_9BACL</name>
<keyword evidence="7" id="KW-0963">Cytoplasm</keyword>
<dbReference type="Gene3D" id="3.30.70.870">
    <property type="entry name" value="Elongation Factor G (Translational Gtpase), domain 3"/>
    <property type="match status" value="1"/>
</dbReference>
<evidence type="ECO:0000259" key="8">
    <source>
        <dbReference type="PROSITE" id="PS51722"/>
    </source>
</evidence>
<keyword evidence="4 7" id="KW-0251">Elongation factor</keyword>
<dbReference type="Gene3D" id="3.40.50.300">
    <property type="entry name" value="P-loop containing nucleotide triphosphate hydrolases"/>
    <property type="match status" value="1"/>
</dbReference>
<sequence>MRLKLKKHAHRSFAYIPVCKINYDTSFKEGEKIHMARQFSLENTRNIGIMAHIDAGKTTTTERILFYTGRVHKIGEVHEGAATMDWMEQEQERGITITSAATTAQWKGHRINIIDTPGHVDFTVEVERSLRVLDGAVAVLDAQSGVEPQTETVWRQATTYGVPRIVFVNKMDKIGADFLYSVKTLHDRLQANAHPVQLPIGAEDQFTGIIDLVEMCAYHYHDELGKNIERIEIPEDYRDMAEEYRGKLIEAVAELDEELMMKYLEGEEITKEELKAAIRKATVSVQFFPVFCGSAFKNKGVQLMLDGVVDYLPSPVDIPAIKGTVPDTEEETVREARDDAPFAALAFKIMTDPYVGKLTFFRVYSGTLNSGSYVLNSTKRKRERIGRILQMHANHREEIAQVYAGDIAAAVGLKDTTTGDTLCDEKDPVILESMQFPEPVIQIAIEPKSKADQDKMSTALQKLQEEDPTFRAWTDQETGQTIIAGMGELHLDIIVDRMRREFKVEANVGAPQVAYRETFRKSAQVEGKFVRQSGGRGQYGHVWIEFSPNEEGKGFEFENAIVGGVVPKEYIPAIQAGLEDAMQNGVLAGYPVVDIKAKLFDGSYHDVDSSEMAFKIAASMALKNAASKCDPVLLEPIMKVEVIVPEEYLGDIMGDITSRRGRVEGMEARGNAQVVRAMVPLSEMFGYATSLRSNTQGRGTFTMVFDHYEEVPKSIAEEIIKKNKGE</sequence>
<dbReference type="InterPro" id="IPR031157">
    <property type="entry name" value="G_TR_CS"/>
</dbReference>
<evidence type="ECO:0000256" key="3">
    <source>
        <dbReference type="ARBA" id="ARBA00022741"/>
    </source>
</evidence>
<dbReference type="CDD" id="cd01886">
    <property type="entry name" value="EF-G"/>
    <property type="match status" value="1"/>
</dbReference>
<comment type="subcellular location">
    <subcellularLocation>
        <location evidence="7">Cytoplasm</location>
    </subcellularLocation>
</comment>
<dbReference type="GO" id="GO:0003924">
    <property type="term" value="F:GTPase activity"/>
    <property type="evidence" value="ECO:0007669"/>
    <property type="project" value="InterPro"/>
</dbReference>
<keyword evidence="10" id="KW-1185">Reference proteome</keyword>
<dbReference type="InterPro" id="IPR035647">
    <property type="entry name" value="EFG_III/V"/>
</dbReference>
<accession>A0A178TJY7</accession>
<gene>
    <name evidence="7" type="primary">fusA</name>
    <name evidence="9" type="ORF">TAF16_0531</name>
</gene>
<dbReference type="NCBIfam" id="TIGR00484">
    <property type="entry name" value="EF-G"/>
    <property type="match status" value="1"/>
</dbReference>
<dbReference type="CDD" id="cd16262">
    <property type="entry name" value="EFG_III"/>
    <property type="match status" value="1"/>
</dbReference>
<dbReference type="CDD" id="cd03713">
    <property type="entry name" value="EFG_mtEFG_C"/>
    <property type="match status" value="1"/>
</dbReference>
<comment type="similarity">
    <text evidence="1 7">Belongs to the TRAFAC class translation factor GTPase superfamily. Classic translation factor GTPase family. EF-G/EF-2 subfamily.</text>
</comment>
<dbReference type="PROSITE" id="PS51722">
    <property type="entry name" value="G_TR_2"/>
    <property type="match status" value="1"/>
</dbReference>
<dbReference type="FunFam" id="2.40.30.10:FF:000006">
    <property type="entry name" value="Elongation factor G"/>
    <property type="match status" value="1"/>
</dbReference>
<dbReference type="InterPro" id="IPR047872">
    <property type="entry name" value="EFG_IV"/>
</dbReference>
<dbReference type="InterPro" id="IPR000795">
    <property type="entry name" value="T_Tr_GTP-bd_dom"/>
</dbReference>
<dbReference type="PROSITE" id="PS00301">
    <property type="entry name" value="G_TR_1"/>
    <property type="match status" value="1"/>
</dbReference>
<dbReference type="SUPFAM" id="SSF52540">
    <property type="entry name" value="P-loop containing nucleoside triphosphate hydrolases"/>
    <property type="match status" value="1"/>
</dbReference>
<evidence type="ECO:0000256" key="6">
    <source>
        <dbReference type="ARBA" id="ARBA00023134"/>
    </source>
</evidence>
<dbReference type="EMBL" id="LUCQ01000044">
    <property type="protein sequence ID" value="OAO81725.1"/>
    <property type="molecule type" value="Genomic_DNA"/>
</dbReference>
<dbReference type="Proteomes" id="UP000078336">
    <property type="component" value="Unassembled WGS sequence"/>
</dbReference>
<dbReference type="SMART" id="SM00889">
    <property type="entry name" value="EFG_IV"/>
    <property type="match status" value="1"/>
</dbReference>
<dbReference type="FunFam" id="3.30.230.10:FF:000003">
    <property type="entry name" value="Elongation factor G"/>
    <property type="match status" value="1"/>
</dbReference>
<dbReference type="Pfam" id="PF03764">
    <property type="entry name" value="EFG_IV"/>
    <property type="match status" value="1"/>
</dbReference>
<dbReference type="InterPro" id="IPR027417">
    <property type="entry name" value="P-loop_NTPase"/>
</dbReference>
<evidence type="ECO:0000256" key="2">
    <source>
        <dbReference type="ARBA" id="ARBA00017872"/>
    </source>
</evidence>
<dbReference type="InterPro" id="IPR035649">
    <property type="entry name" value="EFG_V"/>
</dbReference>
<dbReference type="SUPFAM" id="SSF54980">
    <property type="entry name" value="EF-G C-terminal domain-like"/>
    <property type="match status" value="2"/>
</dbReference>
<dbReference type="SUPFAM" id="SSF54211">
    <property type="entry name" value="Ribosomal protein S5 domain 2-like"/>
    <property type="match status" value="1"/>
</dbReference>
<evidence type="ECO:0000256" key="7">
    <source>
        <dbReference type="HAMAP-Rule" id="MF_00054"/>
    </source>
</evidence>
<dbReference type="Gene3D" id="2.40.30.10">
    <property type="entry name" value="Translation factors"/>
    <property type="match status" value="1"/>
</dbReference>
<feature type="binding site" evidence="7">
    <location>
        <begin position="169"/>
        <end position="172"/>
    </location>
    <ligand>
        <name>GTP</name>
        <dbReference type="ChEBI" id="CHEBI:37565"/>
    </ligand>
</feature>
<feature type="binding site" evidence="7">
    <location>
        <begin position="51"/>
        <end position="58"/>
    </location>
    <ligand>
        <name>GTP</name>
        <dbReference type="ChEBI" id="CHEBI:37565"/>
    </ligand>
</feature>
<evidence type="ECO:0000256" key="4">
    <source>
        <dbReference type="ARBA" id="ARBA00022768"/>
    </source>
</evidence>
<dbReference type="GO" id="GO:0003746">
    <property type="term" value="F:translation elongation factor activity"/>
    <property type="evidence" value="ECO:0007669"/>
    <property type="project" value="UniProtKB-UniRule"/>
</dbReference>
<dbReference type="InterPro" id="IPR000640">
    <property type="entry name" value="EFG_V-like"/>
</dbReference>
<dbReference type="GO" id="GO:0032790">
    <property type="term" value="P:ribosome disassembly"/>
    <property type="evidence" value="ECO:0007669"/>
    <property type="project" value="TreeGrafter"/>
</dbReference>
<keyword evidence="5 7" id="KW-0648">Protein biosynthesis</keyword>
<dbReference type="NCBIfam" id="NF009379">
    <property type="entry name" value="PRK12740.1-3"/>
    <property type="match status" value="1"/>
</dbReference>
<dbReference type="Pfam" id="PF14492">
    <property type="entry name" value="EFG_III"/>
    <property type="match status" value="1"/>
</dbReference>
<keyword evidence="6 7" id="KW-0342">GTP-binding</keyword>
<dbReference type="InterPro" id="IPR009000">
    <property type="entry name" value="Transl_B-barrel_sf"/>
</dbReference>
<dbReference type="Gene3D" id="3.30.230.10">
    <property type="match status" value="1"/>
</dbReference>
<evidence type="ECO:0000256" key="5">
    <source>
        <dbReference type="ARBA" id="ARBA00022917"/>
    </source>
</evidence>
<dbReference type="InterPro" id="IPR014721">
    <property type="entry name" value="Ribsml_uS5_D2-typ_fold_subgr"/>
</dbReference>
<dbReference type="GO" id="GO:0005737">
    <property type="term" value="C:cytoplasm"/>
    <property type="evidence" value="ECO:0007669"/>
    <property type="project" value="UniProtKB-SubCell"/>
</dbReference>
<dbReference type="FunFam" id="3.30.70.870:FF:000001">
    <property type="entry name" value="Elongation factor G"/>
    <property type="match status" value="1"/>
</dbReference>
<dbReference type="Gene3D" id="3.30.70.240">
    <property type="match status" value="1"/>
</dbReference>
<protein>
    <recommendedName>
        <fullName evidence="2 7">Elongation factor G</fullName>
        <shortName evidence="7">EF-G</shortName>
    </recommendedName>
</protein>
<feature type="domain" description="Tr-type G" evidence="8">
    <location>
        <begin position="42"/>
        <end position="316"/>
    </location>
</feature>
<comment type="function">
    <text evidence="7">Catalyzes the GTP-dependent ribosomal translocation step during translation elongation. During this step, the ribosome changes from the pre-translocational (PRE) to the post-translocational (POST) state as the newly formed A-site-bound peptidyl-tRNA and P-site-bound deacylated tRNA move to the P and E sites, respectively. Catalyzes the coordinated movement of the two tRNA molecules, the mRNA and conformational changes in the ribosome.</text>
</comment>
<dbReference type="PANTHER" id="PTHR43261">
    <property type="entry name" value="TRANSLATION ELONGATION FACTOR G-RELATED"/>
    <property type="match status" value="1"/>
</dbReference>
<dbReference type="AlphaFoldDB" id="A0A178TJY7"/>
<dbReference type="CDD" id="cd04088">
    <property type="entry name" value="EFG_mtEFG_II"/>
    <property type="match status" value="1"/>
</dbReference>
<comment type="caution">
    <text evidence="9">The sequence shown here is derived from an EMBL/GenBank/DDBJ whole genome shotgun (WGS) entry which is preliminary data.</text>
</comment>
<dbReference type="NCBIfam" id="NF009381">
    <property type="entry name" value="PRK12740.1-5"/>
    <property type="match status" value="1"/>
</dbReference>